<dbReference type="AlphaFoldDB" id="A0A3N6WLV7"/>
<dbReference type="Pfam" id="PF02464">
    <property type="entry name" value="CinA"/>
    <property type="match status" value="1"/>
</dbReference>
<comment type="caution">
    <text evidence="2">The sequence shown here is derived from an EMBL/GenBank/DDBJ whole genome shotgun (WGS) entry which is preliminary data.</text>
</comment>
<dbReference type="Gene3D" id="3.90.950.20">
    <property type="entry name" value="CinA-like"/>
    <property type="match status" value="1"/>
</dbReference>
<feature type="domain" description="CinA C-terminal" evidence="1">
    <location>
        <begin position="3"/>
        <end position="151"/>
    </location>
</feature>
<keyword evidence="3" id="KW-1185">Reference proteome</keyword>
<reference evidence="2 3" key="1">
    <citation type="submission" date="2018-11" db="EMBL/GenBank/DDBJ databases">
        <authorList>
            <person name="Li F."/>
        </authorList>
    </citation>
    <scope>NUCLEOTIDE SEQUENCE [LARGE SCALE GENOMIC DNA]</scope>
    <source>
        <strain evidence="2 3">YS17T</strain>
    </source>
</reference>
<proteinExistence type="predicted"/>
<name>A0A3N6WLV7_9ACTN</name>
<accession>A0A3N6WLV7</accession>
<sequence>MTVARAVIEALRAQGATVATGESLTGGLVCAALVDVPGASDVVRGGIVAYQAELKTVLLDVPAGLIADRGTVDPDVAAALARGARSRCAATYGVSTTGVAGPGPSEGKPEGTVYVAVAGPGDDTHVEELALDGDRDAVRRGAVAAALSALAGRLRREETDTGTR</sequence>
<dbReference type="InterPro" id="IPR008136">
    <property type="entry name" value="CinA_C"/>
</dbReference>
<dbReference type="EMBL" id="RQJX01000006">
    <property type="protein sequence ID" value="RQN08546.1"/>
    <property type="molecule type" value="Genomic_DNA"/>
</dbReference>
<dbReference type="NCBIfam" id="TIGR00199">
    <property type="entry name" value="PncC_domain"/>
    <property type="match status" value="1"/>
</dbReference>
<protein>
    <submittedName>
        <fullName evidence="2">CinA family protein</fullName>
    </submittedName>
</protein>
<evidence type="ECO:0000313" key="3">
    <source>
        <dbReference type="Proteomes" id="UP000275225"/>
    </source>
</evidence>
<gene>
    <name evidence="2" type="ORF">EHW97_06595</name>
</gene>
<dbReference type="InterPro" id="IPR036653">
    <property type="entry name" value="CinA-like_C"/>
</dbReference>
<evidence type="ECO:0000259" key="1">
    <source>
        <dbReference type="Pfam" id="PF02464"/>
    </source>
</evidence>
<organism evidence="2 3">
    <name type="scientific">Aeromicrobium camelliae</name>
    <dbReference type="NCBI Taxonomy" id="1538144"/>
    <lineage>
        <taxon>Bacteria</taxon>
        <taxon>Bacillati</taxon>
        <taxon>Actinomycetota</taxon>
        <taxon>Actinomycetes</taxon>
        <taxon>Propionibacteriales</taxon>
        <taxon>Nocardioidaceae</taxon>
        <taxon>Aeromicrobium</taxon>
    </lineage>
</organism>
<dbReference type="Proteomes" id="UP000275225">
    <property type="component" value="Unassembled WGS sequence"/>
</dbReference>
<dbReference type="RefSeq" id="WP_124236368.1">
    <property type="nucleotide sequence ID" value="NZ_JBHUFI010000002.1"/>
</dbReference>
<evidence type="ECO:0000313" key="2">
    <source>
        <dbReference type="EMBL" id="RQN08546.1"/>
    </source>
</evidence>
<dbReference type="OrthoDB" id="1253990at2"/>
<dbReference type="SUPFAM" id="SSF142433">
    <property type="entry name" value="CinA-like"/>
    <property type="match status" value="1"/>
</dbReference>